<evidence type="ECO:0000313" key="3">
    <source>
        <dbReference type="EMBL" id="KKR99755.1"/>
    </source>
</evidence>
<feature type="domain" description="DUF5667" evidence="2">
    <location>
        <begin position="88"/>
        <end position="183"/>
    </location>
</feature>
<dbReference type="Proteomes" id="UP000033930">
    <property type="component" value="Unassembled WGS sequence"/>
</dbReference>
<evidence type="ECO:0000313" key="4">
    <source>
        <dbReference type="Proteomes" id="UP000033930"/>
    </source>
</evidence>
<dbReference type="InterPro" id="IPR043725">
    <property type="entry name" value="DUF5667"/>
</dbReference>
<evidence type="ECO:0000256" key="1">
    <source>
        <dbReference type="SAM" id="Phobius"/>
    </source>
</evidence>
<dbReference type="PATRIC" id="fig|1618983.3.peg.192"/>
<dbReference type="EMBL" id="LCAW01000003">
    <property type="protein sequence ID" value="KKR99755.1"/>
    <property type="molecule type" value="Genomic_DNA"/>
</dbReference>
<organism evidence="3 4">
    <name type="scientific">Candidatus Uhrbacteria bacterium GW2011_GWC1_41_20</name>
    <dbReference type="NCBI Taxonomy" id="1618983"/>
    <lineage>
        <taxon>Bacteria</taxon>
        <taxon>Candidatus Uhriibacteriota</taxon>
    </lineage>
</organism>
<name>A0A0G0XS48_9BACT</name>
<comment type="caution">
    <text evidence="3">The sequence shown here is derived from an EMBL/GenBank/DDBJ whole genome shotgun (WGS) entry which is preliminary data.</text>
</comment>
<keyword evidence="1" id="KW-0472">Membrane</keyword>
<dbReference type="Pfam" id="PF18915">
    <property type="entry name" value="DUF5667"/>
    <property type="match status" value="1"/>
</dbReference>
<gene>
    <name evidence="3" type="ORF">UU50_C0003G0060</name>
</gene>
<protein>
    <recommendedName>
        <fullName evidence="2">DUF5667 domain-containing protein</fullName>
    </recommendedName>
</protein>
<evidence type="ECO:0000259" key="2">
    <source>
        <dbReference type="Pfam" id="PF18915"/>
    </source>
</evidence>
<dbReference type="AlphaFoldDB" id="A0A0G0XS48"/>
<proteinExistence type="predicted"/>
<keyword evidence="1" id="KW-1133">Transmembrane helix</keyword>
<reference evidence="3 4" key="1">
    <citation type="journal article" date="2015" name="Nature">
        <title>rRNA introns, odd ribosomes, and small enigmatic genomes across a large radiation of phyla.</title>
        <authorList>
            <person name="Brown C.T."/>
            <person name="Hug L.A."/>
            <person name="Thomas B.C."/>
            <person name="Sharon I."/>
            <person name="Castelle C.J."/>
            <person name="Singh A."/>
            <person name="Wilkins M.J."/>
            <person name="Williams K.H."/>
            <person name="Banfield J.F."/>
        </authorList>
    </citation>
    <scope>NUCLEOTIDE SEQUENCE [LARGE SCALE GENOMIC DNA]</scope>
</reference>
<keyword evidence="1" id="KW-0812">Transmembrane</keyword>
<accession>A0A0G0XS48</accession>
<feature type="transmembrane region" description="Helical" evidence="1">
    <location>
        <begin position="60"/>
        <end position="80"/>
    </location>
</feature>
<sequence length="370" mass="40650">MSREVIAQLKSLKNHPDAGWVDGVGQNQAKTQLLTAIGHHDDRVIGDAQVAYIKWNAFSFATRPIGVGLVIFALLFGGWFTTVKAAVGSIPGDTLYNVKLITEQAQLIISPQDQRAVLHTQFAQRRMVEIQSLQQIDDGRSERYLAETVHALETEVVKAGDALTQLKNNQDANTLTVASVLDEKISTLQAELNAIGDQSAKDATETTTAVSNSAVDAIMDVHEQTETQESGVALNRSFKNEYTDLRERQTFDTGRVQTISAIINENAIEGILSGDDILRLQFEIDQATDDVAEAMNSFAAGAYRGAFDMLRDADTTLLGIEARLASIEEQVMTVLNLQEDVEEKVEEVVEEVEIVEENQENESSDPQITQ</sequence>